<dbReference type="InterPro" id="IPR016166">
    <property type="entry name" value="FAD-bd_PCMH"/>
</dbReference>
<evidence type="ECO:0000259" key="5">
    <source>
        <dbReference type="PROSITE" id="PS51387"/>
    </source>
</evidence>
<dbReference type="Pfam" id="PF01565">
    <property type="entry name" value="FAD_binding_4"/>
    <property type="match status" value="1"/>
</dbReference>
<organism evidence="6 7">
    <name type="scientific">Beauveria bassiana</name>
    <name type="common">White muscardine disease fungus</name>
    <name type="synonym">Tritirachium shiotae</name>
    <dbReference type="NCBI Taxonomy" id="176275"/>
    <lineage>
        <taxon>Eukaryota</taxon>
        <taxon>Fungi</taxon>
        <taxon>Dikarya</taxon>
        <taxon>Ascomycota</taxon>
        <taxon>Pezizomycotina</taxon>
        <taxon>Sordariomycetes</taxon>
        <taxon>Hypocreomycetidae</taxon>
        <taxon>Hypocreales</taxon>
        <taxon>Cordycipitaceae</taxon>
        <taxon>Beauveria</taxon>
    </lineage>
</organism>
<dbReference type="AlphaFoldDB" id="A0A2S7Y0N5"/>
<evidence type="ECO:0000313" key="6">
    <source>
        <dbReference type="EMBL" id="PQK09432.1"/>
    </source>
</evidence>
<keyword evidence="3" id="KW-0274">FAD</keyword>
<evidence type="ECO:0000256" key="2">
    <source>
        <dbReference type="ARBA" id="ARBA00022630"/>
    </source>
</evidence>
<dbReference type="InterPro" id="IPR050416">
    <property type="entry name" value="FAD-linked_Oxidoreductase"/>
</dbReference>
<dbReference type="GO" id="GO:0016491">
    <property type="term" value="F:oxidoreductase activity"/>
    <property type="evidence" value="ECO:0007669"/>
    <property type="project" value="UniProtKB-KW"/>
</dbReference>
<dbReference type="InterPro" id="IPR016169">
    <property type="entry name" value="FAD-bd_PCMH_sub2"/>
</dbReference>
<evidence type="ECO:0000256" key="3">
    <source>
        <dbReference type="ARBA" id="ARBA00022827"/>
    </source>
</evidence>
<dbReference type="OrthoDB" id="2151789at2759"/>
<evidence type="ECO:0000313" key="7">
    <source>
        <dbReference type="Proteomes" id="UP000237441"/>
    </source>
</evidence>
<dbReference type="Proteomes" id="UP000237441">
    <property type="component" value="Unassembled WGS sequence"/>
</dbReference>
<comment type="similarity">
    <text evidence="1">Belongs to the oxygen-dependent FAD-linked oxidoreductase family.</text>
</comment>
<dbReference type="EMBL" id="JRHA01000001">
    <property type="protein sequence ID" value="PQK09432.1"/>
    <property type="molecule type" value="Genomic_DNA"/>
</dbReference>
<keyword evidence="4" id="KW-0560">Oxidoreductase</keyword>
<gene>
    <name evidence="6" type="ORF">BB8028_0001g15020</name>
</gene>
<evidence type="ECO:0000256" key="1">
    <source>
        <dbReference type="ARBA" id="ARBA00005466"/>
    </source>
</evidence>
<dbReference type="InterPro" id="IPR006094">
    <property type="entry name" value="Oxid_FAD_bind_N"/>
</dbReference>
<dbReference type="PANTHER" id="PTHR42973:SF53">
    <property type="entry name" value="FAD-BINDING PCMH-TYPE DOMAIN-CONTAINING PROTEIN-RELATED"/>
    <property type="match status" value="1"/>
</dbReference>
<comment type="caution">
    <text evidence="6">The sequence shown here is derived from an EMBL/GenBank/DDBJ whole genome shotgun (WGS) entry which is preliminary data.</text>
</comment>
<sequence length="559" mass="60668">MVALLAQRSLLSVCQCPDFMHRIKRHACSRVVKKVAFSSLLWSSRVIPLFFFVFWQRHDMMKLVVPALLAAAAQAAPSTRDCCQSLAAFLPSIYIGPSTAEYDRLITARWSITSMQHPGCVMTPASAKDMSSIVEILSAQQCQFAVKSGGHNPNPGFNNIDNGVSIDLRGLNSTSLAHDRSHVSLGTGLSWGDAYAAFQKDKIAFTGGICEDVGVGGLAVGGGQSLFQAGKGWVVDNVIDYEVVLASGQIVHANQNTNSDLYKALKGGSTNFGIVTKVDLAAFDFDEMWGGQLLLALSGPESGHAQTIETITNATVDFVAENHSDLDSGIQIVATYLRNGTRVVDVALSNTANIANPPALQPFLKLPNQIRDTSRHASLAELAHETSLAIPRGFRYVTASVTVSNDKDTLLDFWKAVDGVYDGLTVKDRIDWLVSVVPQPQIQQTHAKSRGGNVLGLENVEQDQLVLWLVSRWNDASLDSTMEDARQKFIDAAVSVGQKHGTYSPFIYLNYASPKQDPLCGYGAENFAFMKTVAKKYDPFGVFQRLQPGGFKLSQVQCA</sequence>
<dbReference type="PANTHER" id="PTHR42973">
    <property type="entry name" value="BINDING OXIDOREDUCTASE, PUTATIVE (AFU_ORTHOLOGUE AFUA_1G17690)-RELATED"/>
    <property type="match status" value="1"/>
</dbReference>
<evidence type="ECO:0000256" key="4">
    <source>
        <dbReference type="ARBA" id="ARBA00023002"/>
    </source>
</evidence>
<feature type="domain" description="FAD-binding PCMH-type" evidence="5">
    <location>
        <begin position="114"/>
        <end position="285"/>
    </location>
</feature>
<dbReference type="SUPFAM" id="SSF56176">
    <property type="entry name" value="FAD-binding/transporter-associated domain-like"/>
    <property type="match status" value="1"/>
</dbReference>
<proteinExistence type="inferred from homology"/>
<keyword evidence="2" id="KW-0285">Flavoprotein</keyword>
<dbReference type="GO" id="GO:0071949">
    <property type="term" value="F:FAD binding"/>
    <property type="evidence" value="ECO:0007669"/>
    <property type="project" value="InterPro"/>
</dbReference>
<protein>
    <recommendedName>
        <fullName evidence="5">FAD-binding PCMH-type domain-containing protein</fullName>
    </recommendedName>
</protein>
<dbReference type="InterPro" id="IPR036318">
    <property type="entry name" value="FAD-bd_PCMH-like_sf"/>
</dbReference>
<dbReference type="PROSITE" id="PS51387">
    <property type="entry name" value="FAD_PCMH"/>
    <property type="match status" value="1"/>
</dbReference>
<dbReference type="Gene3D" id="3.30.465.10">
    <property type="match status" value="1"/>
</dbReference>
<name>A0A2S7Y0N5_BEABA</name>
<reference evidence="6 7" key="1">
    <citation type="submission" date="2016-07" db="EMBL/GenBank/DDBJ databases">
        <title>Comparative genomics of the entomopathogenic fungus Beauveria bassiana.</title>
        <authorList>
            <person name="Valero Jimenez C.A."/>
            <person name="Zwaan B.J."/>
            <person name="Van Kan J.A."/>
            <person name="Takken W."/>
            <person name="Debets A.J."/>
            <person name="Schoustra S.E."/>
            <person name="Koenraadt C.J."/>
        </authorList>
    </citation>
    <scope>NUCLEOTIDE SEQUENCE [LARGE SCALE GENOMIC DNA]</scope>
    <source>
        <strain evidence="6 7">ARSEF 8028</strain>
    </source>
</reference>
<accession>A0A2S7Y0N5</accession>